<keyword evidence="3" id="KW-1185">Reference proteome</keyword>
<dbReference type="Proteomes" id="UP000324222">
    <property type="component" value="Unassembled WGS sequence"/>
</dbReference>
<protein>
    <submittedName>
        <fullName evidence="2">Uncharacterized protein</fullName>
    </submittedName>
</protein>
<accession>A0A5B7F7A4</accession>
<dbReference type="AlphaFoldDB" id="A0A5B7F7A4"/>
<feature type="compositionally biased region" description="Gly residues" evidence="1">
    <location>
        <begin position="84"/>
        <end position="93"/>
    </location>
</feature>
<reference evidence="2 3" key="1">
    <citation type="submission" date="2019-05" db="EMBL/GenBank/DDBJ databases">
        <title>Another draft genome of Portunus trituberculatus and its Hox gene families provides insights of decapod evolution.</title>
        <authorList>
            <person name="Jeong J.-H."/>
            <person name="Song I."/>
            <person name="Kim S."/>
            <person name="Choi T."/>
            <person name="Kim D."/>
            <person name="Ryu S."/>
            <person name="Kim W."/>
        </authorList>
    </citation>
    <scope>NUCLEOTIDE SEQUENCE [LARGE SCALE GENOMIC DNA]</scope>
    <source>
        <tissue evidence="2">Muscle</tissue>
    </source>
</reference>
<proteinExistence type="predicted"/>
<evidence type="ECO:0000256" key="1">
    <source>
        <dbReference type="SAM" id="MobiDB-lite"/>
    </source>
</evidence>
<name>A0A5B7F7A4_PORTR</name>
<gene>
    <name evidence="2" type="ORF">E2C01_034793</name>
</gene>
<evidence type="ECO:0000313" key="3">
    <source>
        <dbReference type="Proteomes" id="UP000324222"/>
    </source>
</evidence>
<feature type="region of interest" description="Disordered" evidence="1">
    <location>
        <begin position="76"/>
        <end position="107"/>
    </location>
</feature>
<dbReference type="EMBL" id="VSRR010004969">
    <property type="protein sequence ID" value="MPC41206.1"/>
    <property type="molecule type" value="Genomic_DNA"/>
</dbReference>
<comment type="caution">
    <text evidence="2">The sequence shown here is derived from an EMBL/GenBank/DDBJ whole genome shotgun (WGS) entry which is preliminary data.</text>
</comment>
<evidence type="ECO:0000313" key="2">
    <source>
        <dbReference type="EMBL" id="MPC41206.1"/>
    </source>
</evidence>
<sequence length="125" mass="12849">MAGDQEQFQQLLTGLLNVDNKVRQQAESVSLRHGGPWKGGIGGGDNNTPFCVIAFARYIQAKLGVPEAVASRLKDHEAAAAAAGDGGGGSGGGRPKETSFEAVLTPKSPVIMSESSLVGMDALAR</sequence>
<organism evidence="2 3">
    <name type="scientific">Portunus trituberculatus</name>
    <name type="common">Swimming crab</name>
    <name type="synonym">Neptunus trituberculatus</name>
    <dbReference type="NCBI Taxonomy" id="210409"/>
    <lineage>
        <taxon>Eukaryota</taxon>
        <taxon>Metazoa</taxon>
        <taxon>Ecdysozoa</taxon>
        <taxon>Arthropoda</taxon>
        <taxon>Crustacea</taxon>
        <taxon>Multicrustacea</taxon>
        <taxon>Malacostraca</taxon>
        <taxon>Eumalacostraca</taxon>
        <taxon>Eucarida</taxon>
        <taxon>Decapoda</taxon>
        <taxon>Pleocyemata</taxon>
        <taxon>Brachyura</taxon>
        <taxon>Eubrachyura</taxon>
        <taxon>Portunoidea</taxon>
        <taxon>Portunidae</taxon>
        <taxon>Portuninae</taxon>
        <taxon>Portunus</taxon>
    </lineage>
</organism>